<accession>A0A3M6Q8D5</accession>
<comment type="caution">
    <text evidence="4">The sequence shown here is derived from an EMBL/GenBank/DDBJ whole genome shotgun (WGS) entry which is preliminary data.</text>
</comment>
<feature type="domain" description="WYL" evidence="2">
    <location>
        <begin position="202"/>
        <end position="260"/>
    </location>
</feature>
<feature type="compositionally biased region" description="Low complexity" evidence="1">
    <location>
        <begin position="377"/>
        <end position="391"/>
    </location>
</feature>
<evidence type="ECO:0000256" key="1">
    <source>
        <dbReference type="SAM" id="MobiDB-lite"/>
    </source>
</evidence>
<evidence type="ECO:0000313" key="4">
    <source>
        <dbReference type="EMBL" id="RMW98658.1"/>
    </source>
</evidence>
<evidence type="ECO:0000259" key="2">
    <source>
        <dbReference type="Pfam" id="PF13280"/>
    </source>
</evidence>
<dbReference type="Pfam" id="PF13280">
    <property type="entry name" value="WYL"/>
    <property type="match status" value="1"/>
</dbReference>
<gene>
    <name evidence="4" type="ORF">EBQ25_08805</name>
</gene>
<organism evidence="4 5">
    <name type="scientific">Allofranklinella schreckenbergeri</name>
    <dbReference type="NCBI Taxonomy" id="1076744"/>
    <lineage>
        <taxon>Bacteria</taxon>
        <taxon>Pseudomonadati</taxon>
        <taxon>Pseudomonadota</taxon>
        <taxon>Betaproteobacteria</taxon>
        <taxon>Burkholderiales</taxon>
        <taxon>Comamonadaceae</taxon>
        <taxon>Allofranklinella</taxon>
    </lineage>
</organism>
<keyword evidence="5" id="KW-1185">Reference proteome</keyword>
<sequence length="391" mass="44856">MMRQGLSQHSAYIRQNADTIFHKFIQPNRSEPACARHNLSQRISRLPGIEFTPRFLFHQNGTPMKSTPPTPRGAESRNKGEMLAQRLSYILARLHQGEKIDKHELAQRFSVDVRTIERDLNQRLGDIAHNPKGEGWTLRPHACSTIPASTLNEYADMAGTSKLFPDSSLSYLLQQLKIPARQRALHVQPVPQESLPRHDQRFAQLQAAIEQCHECRFTYKGKPRQAQPYRLIHKHGIWYLAAVESQRLKNFSVALIDSLSVDTASRFAPQQQHLEYIRAKDDVWFTTETTEVLLRVAPEAAHYFARRELLPDQQHRLDGDQSLLVTTRISHPNQLLPVVRYWLPHVRILKPQQWHETLLQELRQALRQWEGDEADEPASAPSSSATATGQA</sequence>
<dbReference type="InterPro" id="IPR051534">
    <property type="entry name" value="CBASS_pafABC_assoc_protein"/>
</dbReference>
<dbReference type="EMBL" id="RDQL01000011">
    <property type="protein sequence ID" value="RMW98658.1"/>
    <property type="molecule type" value="Genomic_DNA"/>
</dbReference>
<evidence type="ECO:0000313" key="5">
    <source>
        <dbReference type="Proteomes" id="UP000267035"/>
    </source>
</evidence>
<dbReference type="Proteomes" id="UP000267035">
    <property type="component" value="Unassembled WGS sequence"/>
</dbReference>
<dbReference type="PANTHER" id="PTHR34580">
    <property type="match status" value="1"/>
</dbReference>
<reference evidence="4 5" key="1">
    <citation type="submission" date="2018-10" db="EMBL/GenBank/DDBJ databases">
        <title>Comamonadaceae CDC group NO-1 genome sequencing and assembly.</title>
        <authorList>
            <person name="Bernier A.-M."/>
            <person name="Bernard K."/>
        </authorList>
    </citation>
    <scope>NUCLEOTIDE SEQUENCE [LARGE SCALE GENOMIC DNA]</scope>
    <source>
        <strain evidence="4 5">NML161473</strain>
    </source>
</reference>
<dbReference type="InterPro" id="IPR057727">
    <property type="entry name" value="WCX_dom"/>
</dbReference>
<feature type="region of interest" description="Disordered" evidence="1">
    <location>
        <begin position="58"/>
        <end position="77"/>
    </location>
</feature>
<name>A0A3M6Q8D5_9BURK</name>
<dbReference type="Pfam" id="PF25583">
    <property type="entry name" value="WCX"/>
    <property type="match status" value="1"/>
</dbReference>
<evidence type="ECO:0000259" key="3">
    <source>
        <dbReference type="Pfam" id="PF25583"/>
    </source>
</evidence>
<dbReference type="PROSITE" id="PS52050">
    <property type="entry name" value="WYL"/>
    <property type="match status" value="1"/>
</dbReference>
<dbReference type="InterPro" id="IPR026881">
    <property type="entry name" value="WYL_dom"/>
</dbReference>
<protein>
    <submittedName>
        <fullName evidence="4">WYL domain-containing protein</fullName>
    </submittedName>
</protein>
<dbReference type="AlphaFoldDB" id="A0A3M6Q8D5"/>
<dbReference type="PANTHER" id="PTHR34580:SF1">
    <property type="entry name" value="PROTEIN PAFC"/>
    <property type="match status" value="1"/>
</dbReference>
<feature type="region of interest" description="Disordered" evidence="1">
    <location>
        <begin position="369"/>
        <end position="391"/>
    </location>
</feature>
<feature type="domain" description="WCX" evidence="3">
    <location>
        <begin position="289"/>
        <end position="366"/>
    </location>
</feature>
<proteinExistence type="predicted"/>